<organism evidence="1 2">
    <name type="scientific">Melastoma candidum</name>
    <dbReference type="NCBI Taxonomy" id="119954"/>
    <lineage>
        <taxon>Eukaryota</taxon>
        <taxon>Viridiplantae</taxon>
        <taxon>Streptophyta</taxon>
        <taxon>Embryophyta</taxon>
        <taxon>Tracheophyta</taxon>
        <taxon>Spermatophyta</taxon>
        <taxon>Magnoliopsida</taxon>
        <taxon>eudicotyledons</taxon>
        <taxon>Gunneridae</taxon>
        <taxon>Pentapetalae</taxon>
        <taxon>rosids</taxon>
        <taxon>malvids</taxon>
        <taxon>Myrtales</taxon>
        <taxon>Melastomataceae</taxon>
        <taxon>Melastomatoideae</taxon>
        <taxon>Melastomateae</taxon>
        <taxon>Melastoma</taxon>
    </lineage>
</organism>
<gene>
    <name evidence="1" type="ORF">MLD38_024214</name>
</gene>
<name>A0ACB9NTB1_9MYRT</name>
<evidence type="ECO:0000313" key="1">
    <source>
        <dbReference type="EMBL" id="KAI4339251.1"/>
    </source>
</evidence>
<sequence>MMRMWELSRAVIVLCCLAPAVFSQDTNDYSQFDNPATLPILTQLVYNKVTNLTTNLGYEISNQSSFCVRNPSEDFNKAFNYSSNMGFISNCIQQTQGDIGQRLCTAAEMKFYLNDLFQGSQSSTYLKPNRNCNLSTWISGCEPGWACSIGIGQQVDLADVNDVPPRIDKCQACCPGFFCPRGLTCMIPCPLGAYCPLSTLNSTTGICDPYTYQLPQGRPNHTCGGADIWADVGRSSEMFCSSGFHCPTTTEEYACNSGHYCLLGTTSEQPCSRFVSCGANSANQNIERYGILIIVALSTFLLVLYNCSDQFLALRARRLAKSREAAARRAQETAKARERWKAANDSLGRHANRLSRRYLQRTNLYDPMQIEITSQDSSKSSVTHEIEQDEFDEAKDGGSSNKKKRKEKVRKVKDLNTNTLIFHYAYEQLEKEKAQEIDNVNLSFDGMVGKPVNSDVRKRPLIEVSFKDLTLTLKAKKKHLLRCVTGSLKPGRIAAVMGPSGAGKTSFLSALAGKTVGCSTTGLILINGKQDSIRSYKKVTGFVPQDDIVHGNLTVEENLWFSAKCRLPAKMSRADKVLVVERVIDSLGLQGVRDSLVGTVEKRGISGGQRKRVNVGLEMVMEPSLLILDEPTSGLDSASSQLLLKALRHESLEGVNICMVVHQPSYSLYMMFDDLILLAKGGLIVYLGPARRAEDYFAGHGITVPDHVNPPDHFIDVLEGIVKTSTSSSVGFKELPVLWMIHNGYTIPKDMRDEAKAALSNHEGVIGLGPPLRPGAEAQSFVGEIWQDMRTHVQIHQDKIRLNLFTSKDLSNRRTPSIFQQYKYFLGRVSKQRLRDARIQAVDYVILLLAGACVGALAMGGDQSFGAAGYTYTIIAVSLLCQIAALRSFSQEKLQHWRESASGMSSLAYFLAKDTIDHFNTAIKPVVYLSMFYTFTNPRSTFVDNYIVLLCLVYCVTGIAYALAIFFEAGAAQLWSVLLPVILTLIATRRGSNISRTIATFTYPRWALQAFIIATSERYDGVWLITRCGALATNNFDIKNWGTCLCILMFIGVLFRGIAFFGMLIFLKK</sequence>
<proteinExistence type="predicted"/>
<dbReference type="EMBL" id="CM042886">
    <property type="protein sequence ID" value="KAI4339251.1"/>
    <property type="molecule type" value="Genomic_DNA"/>
</dbReference>
<keyword evidence="2" id="KW-1185">Reference proteome</keyword>
<reference evidence="2" key="1">
    <citation type="journal article" date="2023" name="Front. Plant Sci.">
        <title>Chromosomal-level genome assembly of Melastoma candidum provides insights into trichome evolution.</title>
        <authorList>
            <person name="Zhong Y."/>
            <person name="Wu W."/>
            <person name="Sun C."/>
            <person name="Zou P."/>
            <person name="Liu Y."/>
            <person name="Dai S."/>
            <person name="Zhou R."/>
        </authorList>
    </citation>
    <scope>NUCLEOTIDE SEQUENCE [LARGE SCALE GENOMIC DNA]</scope>
</reference>
<accession>A0ACB9NTB1</accession>
<dbReference type="Proteomes" id="UP001057402">
    <property type="component" value="Chromosome 7"/>
</dbReference>
<comment type="caution">
    <text evidence="1">The sequence shown here is derived from an EMBL/GenBank/DDBJ whole genome shotgun (WGS) entry which is preliminary data.</text>
</comment>
<protein>
    <submittedName>
        <fullName evidence="1">Uncharacterized protein</fullName>
    </submittedName>
</protein>
<evidence type="ECO:0000313" key="2">
    <source>
        <dbReference type="Proteomes" id="UP001057402"/>
    </source>
</evidence>